<dbReference type="Gene3D" id="3.40.50.720">
    <property type="entry name" value="NAD(P)-binding Rossmann-like Domain"/>
    <property type="match status" value="1"/>
</dbReference>
<reference evidence="2 3" key="1">
    <citation type="submission" date="2013-08" db="EMBL/GenBank/DDBJ databases">
        <title>Intrasporangium oryzae NRRL B-24470.</title>
        <authorList>
            <person name="Liu H."/>
            <person name="Wang G."/>
        </authorList>
    </citation>
    <scope>NUCLEOTIDE SEQUENCE [LARGE SCALE GENOMIC DNA]</scope>
    <source>
        <strain evidence="2 3">NRRL B-24470</strain>
    </source>
</reference>
<evidence type="ECO:0000313" key="2">
    <source>
        <dbReference type="EMBL" id="EWT02826.1"/>
    </source>
</evidence>
<gene>
    <name evidence="2" type="ORF">N865_03300</name>
</gene>
<dbReference type="OrthoDB" id="4457504at2"/>
<dbReference type="Proteomes" id="UP000019489">
    <property type="component" value="Unassembled WGS sequence"/>
</dbReference>
<dbReference type="PANTHER" id="PTHR43162">
    <property type="match status" value="1"/>
</dbReference>
<dbReference type="AlphaFoldDB" id="W9G9F3"/>
<comment type="caution">
    <text evidence="2">The sequence shown here is derived from an EMBL/GenBank/DDBJ whole genome shotgun (WGS) entry which is preliminary data.</text>
</comment>
<dbReference type="eggNOG" id="COG0702">
    <property type="taxonomic scope" value="Bacteria"/>
</dbReference>
<sequence length="275" mass="28558">MLVVGAAGKTGRAVTSALAARDVQVRAALHSAARSGEAYAAGARSVAVVDLTTGSGLDEALVGVDAVYHLAPNVHPDEVGIARRVAKAAVRAGVERFAFHSVLHPDDTSMPHHLRKAEAEEVVRAVVPTATVLRPAAYHQNLLGAAMAGSMAVPYSLDAPFSNVDLGDLAEVAAEALTTAGHEGRTHELAGPEVLSVRDQAAVAAQVLGRRVEAIRIDIEAWSAGPGAGLDRQARADLLAMFASYDRSGLVGDPSVLADLLGRRPRTWADALRPS</sequence>
<evidence type="ECO:0000259" key="1">
    <source>
        <dbReference type="Pfam" id="PF05368"/>
    </source>
</evidence>
<dbReference type="PANTHER" id="PTHR43162:SF1">
    <property type="entry name" value="PRESTALK A DIFFERENTIATION PROTEIN A"/>
    <property type="match status" value="1"/>
</dbReference>
<dbReference type="Gene3D" id="3.90.25.10">
    <property type="entry name" value="UDP-galactose 4-epimerase, domain 1"/>
    <property type="match status" value="1"/>
</dbReference>
<dbReference type="InterPro" id="IPR036291">
    <property type="entry name" value="NAD(P)-bd_dom_sf"/>
</dbReference>
<dbReference type="STRING" id="1386089.N865_03300"/>
<evidence type="ECO:0000313" key="3">
    <source>
        <dbReference type="Proteomes" id="UP000019489"/>
    </source>
</evidence>
<organism evidence="2 3">
    <name type="scientific">Intrasporangium oryzae NRRL B-24470</name>
    <dbReference type="NCBI Taxonomy" id="1386089"/>
    <lineage>
        <taxon>Bacteria</taxon>
        <taxon>Bacillati</taxon>
        <taxon>Actinomycetota</taxon>
        <taxon>Actinomycetes</taxon>
        <taxon>Micrococcales</taxon>
        <taxon>Intrasporangiaceae</taxon>
        <taxon>Intrasporangium</taxon>
    </lineage>
</organism>
<dbReference type="EMBL" id="AWSA01000007">
    <property type="protein sequence ID" value="EWT02826.1"/>
    <property type="molecule type" value="Genomic_DNA"/>
</dbReference>
<proteinExistence type="predicted"/>
<keyword evidence="3" id="KW-1185">Reference proteome</keyword>
<name>W9G9F3_9MICO</name>
<protein>
    <submittedName>
        <fullName evidence="2">Nmra family transcriptional regulator</fullName>
    </submittedName>
</protein>
<dbReference type="SUPFAM" id="SSF51735">
    <property type="entry name" value="NAD(P)-binding Rossmann-fold domains"/>
    <property type="match status" value="1"/>
</dbReference>
<dbReference type="InterPro" id="IPR008030">
    <property type="entry name" value="NmrA-like"/>
</dbReference>
<dbReference type="Pfam" id="PF05368">
    <property type="entry name" value="NmrA"/>
    <property type="match status" value="1"/>
</dbReference>
<dbReference type="PATRIC" id="fig|1386089.3.peg.932"/>
<feature type="domain" description="NmrA-like" evidence="1">
    <location>
        <begin position="2"/>
        <end position="252"/>
    </location>
</feature>
<dbReference type="InterPro" id="IPR051604">
    <property type="entry name" value="Ergot_Alk_Oxidoreductase"/>
</dbReference>
<accession>W9G9F3</accession>